<organism evidence="2 3">
    <name type="scientific">Cochliobolus carbonum (strain 26-R-13)</name>
    <name type="common">Maize leaf spot fungus</name>
    <name type="synonym">Bipolaris zeicola</name>
    <dbReference type="NCBI Taxonomy" id="930089"/>
    <lineage>
        <taxon>Eukaryota</taxon>
        <taxon>Fungi</taxon>
        <taxon>Dikarya</taxon>
        <taxon>Ascomycota</taxon>
        <taxon>Pezizomycotina</taxon>
        <taxon>Dothideomycetes</taxon>
        <taxon>Pleosporomycetidae</taxon>
        <taxon>Pleosporales</taxon>
        <taxon>Pleosporineae</taxon>
        <taxon>Pleosporaceae</taxon>
        <taxon>Bipolaris</taxon>
    </lineage>
</organism>
<evidence type="ECO:0000313" key="2">
    <source>
        <dbReference type="EMBL" id="EUC26714.1"/>
    </source>
</evidence>
<proteinExistence type="predicted"/>
<dbReference type="RefSeq" id="XP_007718981.1">
    <property type="nucleotide sequence ID" value="XM_007720791.1"/>
</dbReference>
<name>W6XVC0_COCC2</name>
<evidence type="ECO:0000256" key="1">
    <source>
        <dbReference type="SAM" id="MobiDB-lite"/>
    </source>
</evidence>
<feature type="compositionally biased region" description="Polar residues" evidence="1">
    <location>
        <begin position="92"/>
        <end position="107"/>
    </location>
</feature>
<sequence length="107" mass="11556">MPIAPIMLSNIPPEGSASADEFGVDITPCMRLLGHGEAEDQQLSRWTRVTYALLRGLDLVTKNARVFYVCAIDRQLLAYDVPTPASQAKGMGSNSVGGRSQTPLHTL</sequence>
<keyword evidence="3" id="KW-1185">Reference proteome</keyword>
<dbReference type="HOGENOM" id="CLU_2209562_0_0_1"/>
<dbReference type="KEGG" id="bze:COCCADRAFT_10487"/>
<gene>
    <name evidence="2" type="ORF">COCCADRAFT_10487</name>
</gene>
<dbReference type="EMBL" id="KI965187">
    <property type="protein sequence ID" value="EUC26714.1"/>
    <property type="molecule type" value="Genomic_DNA"/>
</dbReference>
<accession>W6XVC0</accession>
<feature type="region of interest" description="Disordered" evidence="1">
    <location>
        <begin position="85"/>
        <end position="107"/>
    </location>
</feature>
<dbReference type="GeneID" id="19143101"/>
<evidence type="ECO:0000313" key="3">
    <source>
        <dbReference type="Proteomes" id="UP000053841"/>
    </source>
</evidence>
<dbReference type="Proteomes" id="UP000053841">
    <property type="component" value="Unassembled WGS sequence"/>
</dbReference>
<protein>
    <submittedName>
        <fullName evidence="2">Uncharacterized protein</fullName>
    </submittedName>
</protein>
<dbReference type="AlphaFoldDB" id="W6XVC0"/>
<reference evidence="2 3" key="1">
    <citation type="journal article" date="2013" name="PLoS Genet.">
        <title>Comparative genome structure, secondary metabolite, and effector coding capacity across Cochliobolus pathogens.</title>
        <authorList>
            <person name="Condon B.J."/>
            <person name="Leng Y."/>
            <person name="Wu D."/>
            <person name="Bushley K.E."/>
            <person name="Ohm R.A."/>
            <person name="Otillar R."/>
            <person name="Martin J."/>
            <person name="Schackwitz W."/>
            <person name="Grimwood J."/>
            <person name="MohdZainudin N."/>
            <person name="Xue C."/>
            <person name="Wang R."/>
            <person name="Manning V.A."/>
            <person name="Dhillon B."/>
            <person name="Tu Z.J."/>
            <person name="Steffenson B.J."/>
            <person name="Salamov A."/>
            <person name="Sun H."/>
            <person name="Lowry S."/>
            <person name="LaButti K."/>
            <person name="Han J."/>
            <person name="Copeland A."/>
            <person name="Lindquist E."/>
            <person name="Barry K."/>
            <person name="Schmutz J."/>
            <person name="Baker S.E."/>
            <person name="Ciuffetti L.M."/>
            <person name="Grigoriev I.V."/>
            <person name="Zhong S."/>
            <person name="Turgeon B.G."/>
        </authorList>
    </citation>
    <scope>NUCLEOTIDE SEQUENCE [LARGE SCALE GENOMIC DNA]</scope>
    <source>
        <strain evidence="2 3">26-R-13</strain>
    </source>
</reference>